<dbReference type="EMBL" id="KZ678146">
    <property type="protein sequence ID" value="PSN61050.1"/>
    <property type="molecule type" value="Genomic_DNA"/>
</dbReference>
<protein>
    <submittedName>
        <fullName evidence="1">Uncharacterized protein</fullName>
    </submittedName>
</protein>
<reference evidence="1 2" key="1">
    <citation type="journal article" date="2018" name="Front. Microbiol.">
        <title>Genome-Wide Analysis of Corynespora cassiicola Leaf Fall Disease Putative Effectors.</title>
        <authorList>
            <person name="Lopez D."/>
            <person name="Ribeiro S."/>
            <person name="Label P."/>
            <person name="Fumanal B."/>
            <person name="Venisse J.S."/>
            <person name="Kohler A."/>
            <person name="de Oliveira R.R."/>
            <person name="Labutti K."/>
            <person name="Lipzen A."/>
            <person name="Lail K."/>
            <person name="Bauer D."/>
            <person name="Ohm R.A."/>
            <person name="Barry K.W."/>
            <person name="Spatafora J."/>
            <person name="Grigoriev I.V."/>
            <person name="Martin F.M."/>
            <person name="Pujade-Renaud V."/>
        </authorList>
    </citation>
    <scope>NUCLEOTIDE SEQUENCE [LARGE SCALE GENOMIC DNA]</scope>
    <source>
        <strain evidence="1 2">Philippines</strain>
    </source>
</reference>
<evidence type="ECO:0000313" key="2">
    <source>
        <dbReference type="Proteomes" id="UP000240883"/>
    </source>
</evidence>
<dbReference type="AlphaFoldDB" id="A0A2T2N6P5"/>
<name>A0A2T2N6P5_CORCC</name>
<sequence>MCRLAIRPSNRALASDSRSHRSEPSRPVLVWALDSGEGQRLAVSASRRPILPKPQRRTVIRYRATAPKRQSPITRSPRLVSGHTRPDLPMSLLQTGLPSSPASIEAQQPRWASTAEHDEAADECGSVPSSPSALPHCHGPVWQWRLVAAPRRGRRGRHGRTAIFRRTVPKPPSHPIFPFCVPAITNRAMTSTTDSPRVFVVILCPPHSPSYMHVGSILCASHIPMHMCLLTCCFTQRETLFPSV</sequence>
<organism evidence="1 2">
    <name type="scientific">Corynespora cassiicola Philippines</name>
    <dbReference type="NCBI Taxonomy" id="1448308"/>
    <lineage>
        <taxon>Eukaryota</taxon>
        <taxon>Fungi</taxon>
        <taxon>Dikarya</taxon>
        <taxon>Ascomycota</taxon>
        <taxon>Pezizomycotina</taxon>
        <taxon>Dothideomycetes</taxon>
        <taxon>Pleosporomycetidae</taxon>
        <taxon>Pleosporales</taxon>
        <taxon>Corynesporascaceae</taxon>
        <taxon>Corynespora</taxon>
    </lineage>
</organism>
<dbReference type="Proteomes" id="UP000240883">
    <property type="component" value="Unassembled WGS sequence"/>
</dbReference>
<proteinExistence type="predicted"/>
<keyword evidence="2" id="KW-1185">Reference proteome</keyword>
<evidence type="ECO:0000313" key="1">
    <source>
        <dbReference type="EMBL" id="PSN61050.1"/>
    </source>
</evidence>
<accession>A0A2T2N6P5</accession>
<gene>
    <name evidence="1" type="ORF">BS50DRAFT_625697</name>
</gene>